<evidence type="ECO:0000259" key="1">
    <source>
        <dbReference type="Pfam" id="PF12146"/>
    </source>
</evidence>
<protein>
    <recommendedName>
        <fullName evidence="1">Serine aminopeptidase S33 domain-containing protein</fullName>
    </recommendedName>
</protein>
<feature type="domain" description="Serine aminopeptidase S33" evidence="1">
    <location>
        <begin position="103"/>
        <end position="183"/>
    </location>
</feature>
<organism evidence="2 3">
    <name type="scientific">Cyphellophora attinorum</name>
    <dbReference type="NCBI Taxonomy" id="1664694"/>
    <lineage>
        <taxon>Eukaryota</taxon>
        <taxon>Fungi</taxon>
        <taxon>Dikarya</taxon>
        <taxon>Ascomycota</taxon>
        <taxon>Pezizomycotina</taxon>
        <taxon>Eurotiomycetes</taxon>
        <taxon>Chaetothyriomycetidae</taxon>
        <taxon>Chaetothyriales</taxon>
        <taxon>Cyphellophoraceae</taxon>
        <taxon>Cyphellophora</taxon>
    </lineage>
</organism>
<dbReference type="Proteomes" id="UP000038010">
    <property type="component" value="Unassembled WGS sequence"/>
</dbReference>
<gene>
    <name evidence="2" type="ORF">AB675_8877</name>
</gene>
<evidence type="ECO:0000313" key="2">
    <source>
        <dbReference type="EMBL" id="KPI36206.1"/>
    </source>
</evidence>
<comment type="caution">
    <text evidence="2">The sequence shown here is derived from an EMBL/GenBank/DDBJ whole genome shotgun (WGS) entry which is preliminary data.</text>
</comment>
<dbReference type="OrthoDB" id="2498029at2759"/>
<reference evidence="2 3" key="1">
    <citation type="submission" date="2015-06" db="EMBL/GenBank/DDBJ databases">
        <title>Draft genome of the ant-associated black yeast Phialophora attae CBS 131958.</title>
        <authorList>
            <person name="Moreno L.F."/>
            <person name="Stielow B.J."/>
            <person name="de Hoog S."/>
            <person name="Vicente V.A."/>
            <person name="Weiss V.A."/>
            <person name="de Vries M."/>
            <person name="Cruz L.M."/>
            <person name="Souza E.M."/>
        </authorList>
    </citation>
    <scope>NUCLEOTIDE SEQUENCE [LARGE SCALE GENOMIC DNA]</scope>
    <source>
        <strain evidence="2 3">CBS 131958</strain>
    </source>
</reference>
<evidence type="ECO:0000313" key="3">
    <source>
        <dbReference type="Proteomes" id="UP000038010"/>
    </source>
</evidence>
<dbReference type="Pfam" id="PF12146">
    <property type="entry name" value="Hydrolase_4"/>
    <property type="match status" value="1"/>
</dbReference>
<dbReference type="AlphaFoldDB" id="A0A0N1GZ00"/>
<dbReference type="Gene3D" id="3.40.50.1820">
    <property type="entry name" value="alpha/beta hydrolase"/>
    <property type="match status" value="1"/>
</dbReference>
<sequence>MASDAEIKAQLKAFVFGGDEWPRAPIWHQPEEVGLKYETIFFPATDGIPIEGWFMPRQDSNQLIVCVTPRWFNRAGFPAHLEPWNTLLPGNDYDVDFVKDYKLLHDAGYNVVCFDNRNFGYSGAANGGITSPELCARDVIGALNYVRLREDTKAMTIGLFSRCNGAAATMYAMQEHPEVFEGIRCMVAPQPFSHNVFFAQTLKRMGLPDKYMEDMRQYFQVKTSIDLDDMGVMPWPKSVRVPTLMYQVWDDPVATNDDAQEIFDAIPIEEKKLHWITGTQVRFEGYTFFQKQPEMVLEWFAKYMA</sequence>
<keyword evidence="3" id="KW-1185">Reference proteome</keyword>
<proteinExistence type="predicted"/>
<dbReference type="InterPro" id="IPR022742">
    <property type="entry name" value="Hydrolase_4"/>
</dbReference>
<name>A0A0N1GZ00_9EURO</name>
<dbReference type="RefSeq" id="XP_017996169.1">
    <property type="nucleotide sequence ID" value="XM_018149361.1"/>
</dbReference>
<dbReference type="SUPFAM" id="SSF53474">
    <property type="entry name" value="alpha/beta-Hydrolases"/>
    <property type="match status" value="1"/>
</dbReference>
<dbReference type="GeneID" id="28741240"/>
<dbReference type="VEuPathDB" id="FungiDB:AB675_8877"/>
<accession>A0A0N1GZ00</accession>
<dbReference type="EMBL" id="LFJN01000033">
    <property type="protein sequence ID" value="KPI36206.1"/>
    <property type="molecule type" value="Genomic_DNA"/>
</dbReference>
<dbReference type="InterPro" id="IPR029058">
    <property type="entry name" value="AB_hydrolase_fold"/>
</dbReference>